<keyword evidence="2" id="KW-1185">Reference proteome</keyword>
<comment type="caution">
    <text evidence="1">The sequence shown here is derived from an EMBL/GenBank/DDBJ whole genome shotgun (WGS) entry which is preliminary data.</text>
</comment>
<reference evidence="1 2" key="1">
    <citation type="submission" date="2020-08" db="EMBL/GenBank/DDBJ databases">
        <title>Description of Xenorhabdus lircayensis sp. nov., the symbiotic bacterium associated with the entomopathogenic nematode Steirnernema unicornum.</title>
        <authorList>
            <person name="Castaneda-Alvarez C."/>
            <person name="Prodan S."/>
            <person name="Zamorano A."/>
            <person name="San-Blas E."/>
            <person name="Aballay E."/>
        </authorList>
    </citation>
    <scope>NUCLEOTIDE SEQUENCE [LARGE SCALE GENOMIC DNA]</scope>
    <source>
        <strain evidence="1 2">VLS</strain>
    </source>
</reference>
<dbReference type="RefSeq" id="WP_198691440.1">
    <property type="nucleotide sequence ID" value="NZ_CAWPUD010000078.1"/>
</dbReference>
<dbReference type="EMBL" id="JACOII010000076">
    <property type="protein sequence ID" value="MBI6550698.1"/>
    <property type="molecule type" value="Genomic_DNA"/>
</dbReference>
<sequence>MYPATISYSYVEVKSTVRQGRTHITYMDLGDMHIDMSFSEFAKRSNPDHSEILAYLMATCDEERLIEEFQKIPNGNRYLAILTRQAHKEAA</sequence>
<accession>A0ABS0UA03</accession>
<evidence type="ECO:0000313" key="2">
    <source>
        <dbReference type="Proteomes" id="UP000696184"/>
    </source>
</evidence>
<name>A0ABS0UA03_9GAMM</name>
<organism evidence="1 2">
    <name type="scientific">Xenorhabdus lircayensis</name>
    <dbReference type="NCBI Taxonomy" id="2763499"/>
    <lineage>
        <taxon>Bacteria</taxon>
        <taxon>Pseudomonadati</taxon>
        <taxon>Pseudomonadota</taxon>
        <taxon>Gammaproteobacteria</taxon>
        <taxon>Enterobacterales</taxon>
        <taxon>Morganellaceae</taxon>
        <taxon>Xenorhabdus</taxon>
    </lineage>
</organism>
<proteinExistence type="predicted"/>
<evidence type="ECO:0008006" key="3">
    <source>
        <dbReference type="Google" id="ProtNLM"/>
    </source>
</evidence>
<gene>
    <name evidence="1" type="ORF">H8A87_18920</name>
</gene>
<evidence type="ECO:0000313" key="1">
    <source>
        <dbReference type="EMBL" id="MBI6550698.1"/>
    </source>
</evidence>
<protein>
    <recommendedName>
        <fullName evidence="3">Phage protein</fullName>
    </recommendedName>
</protein>
<dbReference type="Proteomes" id="UP000696184">
    <property type="component" value="Unassembled WGS sequence"/>
</dbReference>